<evidence type="ECO:0008006" key="3">
    <source>
        <dbReference type="Google" id="ProtNLM"/>
    </source>
</evidence>
<reference evidence="2" key="1">
    <citation type="submission" date="2017-09" db="EMBL/GenBank/DDBJ databases">
        <title>Depth-based differentiation of microbial function through sediment-hosted aquifers and enrichment of novel symbionts in the deep terrestrial subsurface.</title>
        <authorList>
            <person name="Probst A.J."/>
            <person name="Ladd B."/>
            <person name="Jarett J.K."/>
            <person name="Geller-Mcgrath D.E."/>
            <person name="Sieber C.M.K."/>
            <person name="Emerson J.B."/>
            <person name="Anantharaman K."/>
            <person name="Thomas B.C."/>
            <person name="Malmstrom R."/>
            <person name="Stieglmeier M."/>
            <person name="Klingl A."/>
            <person name="Woyke T."/>
            <person name="Ryan C.M."/>
            <person name="Banfield J.F."/>
        </authorList>
    </citation>
    <scope>NUCLEOTIDE SEQUENCE [LARGE SCALE GENOMIC DNA]</scope>
</reference>
<name>A0A2M8LBY0_9BACT</name>
<accession>A0A2M8LBY0</accession>
<dbReference type="InterPro" id="IPR011467">
    <property type="entry name" value="DUF1573"/>
</dbReference>
<dbReference type="EMBL" id="PFER01000002">
    <property type="protein sequence ID" value="PJE74137.1"/>
    <property type="molecule type" value="Genomic_DNA"/>
</dbReference>
<dbReference type="AlphaFoldDB" id="A0A2M8LBY0"/>
<evidence type="ECO:0000313" key="1">
    <source>
        <dbReference type="EMBL" id="PJE74137.1"/>
    </source>
</evidence>
<evidence type="ECO:0000313" key="2">
    <source>
        <dbReference type="Proteomes" id="UP000230959"/>
    </source>
</evidence>
<protein>
    <recommendedName>
        <fullName evidence="3">DUF1573 domain-containing protein</fullName>
    </recommendedName>
</protein>
<comment type="caution">
    <text evidence="1">The sequence shown here is derived from an EMBL/GenBank/DDBJ whole genome shotgun (WGS) entry which is preliminary data.</text>
</comment>
<dbReference type="Proteomes" id="UP000230959">
    <property type="component" value="Unassembled WGS sequence"/>
</dbReference>
<organism evidence="1 2">
    <name type="scientific">Candidatus Terrybacteria bacterium CG10_big_fil_rev_8_21_14_0_10_41_10</name>
    <dbReference type="NCBI Taxonomy" id="1975026"/>
    <lineage>
        <taxon>Bacteria</taxon>
        <taxon>Candidatus Terryibacteriota</taxon>
    </lineage>
</organism>
<dbReference type="Gene3D" id="2.60.40.10">
    <property type="entry name" value="Immunoglobulins"/>
    <property type="match status" value="1"/>
</dbReference>
<sequence>MNKYIILSIVVIVLGIGAVVGFTGDKDEKIINRKSEPQASASSVVAINSHYDFGDIDIFGGKVETGYVLQNTGDSDVVILSGGTSCMCTEGVIGDLNFGMHGSSGKVIIPAGGEKTLTAIFDPMAHGPEGVGPIKREVYLKTNSTVTPEIKVTFAGNVIKN</sequence>
<dbReference type="Pfam" id="PF07610">
    <property type="entry name" value="DUF1573"/>
    <property type="match status" value="1"/>
</dbReference>
<gene>
    <name evidence="1" type="ORF">COV02_00115</name>
</gene>
<proteinExistence type="predicted"/>
<dbReference type="InterPro" id="IPR013783">
    <property type="entry name" value="Ig-like_fold"/>
</dbReference>